<reference evidence="1 2" key="1">
    <citation type="journal article" date="2013" name="Genome Announc.">
        <title>Draft Genome Sequence of Indibacter alkaliphilus Strain LW1T, Isolated from Lonar Lake, a Haloalkaline Lake in the Buldana District of Maharashtra, India.</title>
        <authorList>
            <person name="Singh A."/>
            <person name="Kumar Jangir P."/>
            <person name="Sharma R."/>
            <person name="Singh A."/>
            <person name="Kumar Pinnaka A."/>
            <person name="Shivaji S."/>
        </authorList>
    </citation>
    <scope>NUCLEOTIDE SEQUENCE [LARGE SCALE GENOMIC DNA]</scope>
    <source>
        <strain evidence="2">CCUG 57479 / KCTC 22604 / LW1</strain>
    </source>
</reference>
<evidence type="ECO:0000313" key="2">
    <source>
        <dbReference type="Proteomes" id="UP000006073"/>
    </source>
</evidence>
<evidence type="ECO:0000313" key="1">
    <source>
        <dbReference type="EMBL" id="EOZ96817.1"/>
    </source>
</evidence>
<gene>
    <name evidence="1" type="ORF">A33Q_2127</name>
</gene>
<proteinExistence type="predicted"/>
<dbReference type="eggNOG" id="COG2070">
    <property type="taxonomic scope" value="Bacteria"/>
</dbReference>
<organism evidence="1 2">
    <name type="scientific">Indibacter alkaliphilus (strain CCUG 57479 / KCTC 22604 / LW1)</name>
    <dbReference type="NCBI Taxonomy" id="1189612"/>
    <lineage>
        <taxon>Bacteria</taxon>
        <taxon>Pseudomonadati</taxon>
        <taxon>Bacteroidota</taxon>
        <taxon>Cytophagia</taxon>
        <taxon>Cytophagales</taxon>
        <taxon>Cyclobacteriaceae</taxon>
    </lineage>
</organism>
<sequence>MGQVPLEEISVTYIIKIPMTTNHAFHIPVMGLGFTVDSPLKVAKFGISSVVSIMDDHLLEDMRRLHSRKRNIPYIPIEPNTPDYRAERIKSYLNLLHGIVSRQINEVKSQAFSPGSVLFKYFELLHPQNSLYLKFKKYLSIPESIEKSELERELIEAVRPGDIDVNIMTKVDKINFDKEGNELPRTYSDALSALRGFAQSSLQSSVVFSAGMNPALYSYIEEFDDFFPDSQGRLKKKIILKVSDYRSAMIQGRFLAKKGIWISEFRIESGLNCGGHAFATEGVLIGPILEEFKKEKANLTQMLFSSCQQALETKGKNPLPENFIPKITYQGGIGTSEENEFLMTYYQLDGTGWGSPFLLVPEATSVDKDTLDRLIQAKNSDYYLSHASPLGVPFNNLRISSGEDQRKMRIAKNRPGSPCYKKFLTFSTEFTEKAICTASRQYQDLKIKQFNAGNTSKAALDEVLEKDCLCEGLSAPAILNEGGTPKRNLKAVTICPGPNLAYFKGVFTLSEMVGHIYGRLQLKVQAERPHVFVKELQLYFEYLKKDIQKNLPDPSKKYEAYVEKFKSNLLGGIEYYQNLELQFSEEAGNVKNQFFQQLDQMKEELNGLNFFKNEKVLSM</sequence>
<dbReference type="STRING" id="1189612.A33Q_2127"/>
<name>S2DC93_INDAL</name>
<dbReference type="EMBL" id="ALWO02000032">
    <property type="protein sequence ID" value="EOZ96817.1"/>
    <property type="molecule type" value="Genomic_DNA"/>
</dbReference>
<keyword evidence="2" id="KW-1185">Reference proteome</keyword>
<dbReference type="AlphaFoldDB" id="S2DC93"/>
<protein>
    <submittedName>
        <fullName evidence="1">Uncharacterized protein</fullName>
    </submittedName>
</protein>
<dbReference type="Proteomes" id="UP000006073">
    <property type="component" value="Unassembled WGS sequence"/>
</dbReference>
<accession>S2DC93</accession>
<comment type="caution">
    <text evidence="1">The sequence shown here is derived from an EMBL/GenBank/DDBJ whole genome shotgun (WGS) entry which is preliminary data.</text>
</comment>